<feature type="region of interest" description="Disordered" evidence="1">
    <location>
        <begin position="81"/>
        <end position="206"/>
    </location>
</feature>
<feature type="region of interest" description="Disordered" evidence="1">
    <location>
        <begin position="271"/>
        <end position="306"/>
    </location>
</feature>
<protein>
    <submittedName>
        <fullName evidence="2">Uncharacterized protein</fullName>
    </submittedName>
</protein>
<dbReference type="Pfam" id="PF08193">
    <property type="entry name" value="INO80_Ies4"/>
    <property type="match status" value="1"/>
</dbReference>
<dbReference type="EMBL" id="KV454412">
    <property type="protein sequence ID" value="ODQ64150.1"/>
    <property type="molecule type" value="Genomic_DNA"/>
</dbReference>
<feature type="compositionally biased region" description="Low complexity" evidence="1">
    <location>
        <begin position="84"/>
        <end position="95"/>
    </location>
</feature>
<feature type="compositionally biased region" description="Basic and acidic residues" evidence="1">
    <location>
        <begin position="273"/>
        <end position="306"/>
    </location>
</feature>
<name>A0A1E3PFR1_9ASCO</name>
<dbReference type="OrthoDB" id="4093188at2759"/>
<sequence>MAAPKPSARRARTTVKTFPVVLKVPSAILRQVADTHNAQNSSTDTSTTAPTAHIVVKLPPFKPKGFAAVNLGSNVAVKCEQGADDTSAPPSTSASQPEIKTEQMARTTNPTTTPKPPHTPSTTTPLSSAPTTSASSVIPQGTKPPPKPRGRRPGQIYSPRPLTPKPANTGDGLDDVGETGSSLGTPLSTAATTPIPGPNLGGAGQSGPVVASSIITGPRIAGLKSLPLSQQTHPLDRSGEPCRRWVKAKVELKSFTGVKWEISGVWNGGPTEGTHEIKRSEDETKIENKGKRVETADKETTKPVEKDTIFKPEATGSENMNSKAEIKQDEKVTKLAPIILKLNPSNNLPITTESVLHEDTRPSGMNDTPYSSLSAPEI</sequence>
<feature type="region of interest" description="Disordered" evidence="1">
    <location>
        <begin position="344"/>
        <end position="378"/>
    </location>
</feature>
<feature type="compositionally biased region" description="Polar residues" evidence="1">
    <location>
        <begin position="179"/>
        <end position="192"/>
    </location>
</feature>
<reference evidence="2 3" key="1">
    <citation type="journal article" date="2016" name="Proc. Natl. Acad. Sci. U.S.A.">
        <title>Comparative genomics of biotechnologically important yeasts.</title>
        <authorList>
            <person name="Riley R."/>
            <person name="Haridas S."/>
            <person name="Wolfe K.H."/>
            <person name="Lopes M.R."/>
            <person name="Hittinger C.T."/>
            <person name="Goeker M."/>
            <person name="Salamov A.A."/>
            <person name="Wisecaver J.H."/>
            <person name="Long T.M."/>
            <person name="Calvey C.H."/>
            <person name="Aerts A.L."/>
            <person name="Barry K.W."/>
            <person name="Choi C."/>
            <person name="Clum A."/>
            <person name="Coughlan A.Y."/>
            <person name="Deshpande S."/>
            <person name="Douglass A.P."/>
            <person name="Hanson S.J."/>
            <person name="Klenk H.-P."/>
            <person name="LaButti K.M."/>
            <person name="Lapidus A."/>
            <person name="Lindquist E.A."/>
            <person name="Lipzen A.M."/>
            <person name="Meier-Kolthoff J.P."/>
            <person name="Ohm R.A."/>
            <person name="Otillar R.P."/>
            <person name="Pangilinan J.L."/>
            <person name="Peng Y."/>
            <person name="Rokas A."/>
            <person name="Rosa C.A."/>
            <person name="Scheuner C."/>
            <person name="Sibirny A.A."/>
            <person name="Slot J.C."/>
            <person name="Stielow J.B."/>
            <person name="Sun H."/>
            <person name="Kurtzman C.P."/>
            <person name="Blackwell M."/>
            <person name="Grigoriev I.V."/>
            <person name="Jeffries T.W."/>
        </authorList>
    </citation>
    <scope>NUCLEOTIDE SEQUENCE [LARGE SCALE GENOMIC DNA]</scope>
    <source>
        <strain evidence="2 3">DSM 6958</strain>
    </source>
</reference>
<evidence type="ECO:0000313" key="2">
    <source>
        <dbReference type="EMBL" id="ODQ64150.1"/>
    </source>
</evidence>
<gene>
    <name evidence="2" type="ORF">NADFUDRAFT_52480</name>
</gene>
<dbReference type="Proteomes" id="UP000095009">
    <property type="component" value="Unassembled WGS sequence"/>
</dbReference>
<evidence type="ECO:0000313" key="3">
    <source>
        <dbReference type="Proteomes" id="UP000095009"/>
    </source>
</evidence>
<proteinExistence type="predicted"/>
<dbReference type="InterPro" id="IPR013175">
    <property type="entry name" value="INO80_su_Ies4"/>
</dbReference>
<dbReference type="GO" id="GO:0031011">
    <property type="term" value="C:Ino80 complex"/>
    <property type="evidence" value="ECO:0007669"/>
    <property type="project" value="InterPro"/>
</dbReference>
<keyword evidence="3" id="KW-1185">Reference proteome</keyword>
<dbReference type="AlphaFoldDB" id="A0A1E3PFR1"/>
<feature type="compositionally biased region" description="Polar residues" evidence="1">
    <location>
        <begin position="344"/>
        <end position="354"/>
    </location>
</feature>
<evidence type="ECO:0000256" key="1">
    <source>
        <dbReference type="SAM" id="MobiDB-lite"/>
    </source>
</evidence>
<organism evidence="2 3">
    <name type="scientific">Nadsonia fulvescens var. elongata DSM 6958</name>
    <dbReference type="NCBI Taxonomy" id="857566"/>
    <lineage>
        <taxon>Eukaryota</taxon>
        <taxon>Fungi</taxon>
        <taxon>Dikarya</taxon>
        <taxon>Ascomycota</taxon>
        <taxon>Saccharomycotina</taxon>
        <taxon>Dipodascomycetes</taxon>
        <taxon>Dipodascales</taxon>
        <taxon>Dipodascales incertae sedis</taxon>
        <taxon>Nadsonia</taxon>
    </lineage>
</organism>
<dbReference type="GO" id="GO:0006338">
    <property type="term" value="P:chromatin remodeling"/>
    <property type="evidence" value="ECO:0007669"/>
    <property type="project" value="InterPro"/>
</dbReference>
<accession>A0A1E3PFR1</accession>
<feature type="compositionally biased region" description="Polar residues" evidence="1">
    <location>
        <begin position="363"/>
        <end position="378"/>
    </location>
</feature>
<feature type="compositionally biased region" description="Low complexity" evidence="1">
    <location>
        <begin position="120"/>
        <end position="141"/>
    </location>
</feature>